<organism evidence="2 3">
    <name type="scientific">Pantoea nemavictus</name>
    <dbReference type="NCBI Taxonomy" id="2726955"/>
    <lineage>
        <taxon>Bacteria</taxon>
        <taxon>Pseudomonadati</taxon>
        <taxon>Pseudomonadota</taxon>
        <taxon>Gammaproteobacteria</taxon>
        <taxon>Enterobacterales</taxon>
        <taxon>Erwiniaceae</taxon>
        <taxon>Pantoea</taxon>
    </lineage>
</organism>
<protein>
    <recommendedName>
        <fullName evidence="4">Lipoprotein</fullName>
    </recommendedName>
</protein>
<evidence type="ECO:0000256" key="1">
    <source>
        <dbReference type="SAM" id="SignalP"/>
    </source>
</evidence>
<evidence type="ECO:0000313" key="3">
    <source>
        <dbReference type="Proteomes" id="UP001362100"/>
    </source>
</evidence>
<keyword evidence="3" id="KW-1185">Reference proteome</keyword>
<reference evidence="2 3" key="1">
    <citation type="submission" date="2023-12" db="EMBL/GenBank/DDBJ databases">
        <title>Gut-associated functions are favored during microbiome assembly across C. elegans life.</title>
        <authorList>
            <person name="Zimmermann J."/>
        </authorList>
    </citation>
    <scope>NUCLEOTIDE SEQUENCE [LARGE SCALE GENOMIC DNA]</scope>
    <source>
        <strain evidence="2 3">BIGb0393</strain>
    </source>
</reference>
<sequence length="243" mass="26823">MPRQLMLPLLTLISLLSGCANDKPLPPTSKVVQTQKIISANQSQIDLEGVQMLETDFSRPSDTQLRYVTQGDTSKVAALKTLQFVSMMFAGGGNVPGFTKDELKGTEVAGFMNPSLPYLMPRITEILKTELDKHPSKKYDNAVTITPITWKLVYKNLAGGDDNYQLLFSTIIHRSGKGVANSSLSQDVNCGDDVNVQEYTLQQWQANSYAKVTEETQKMLESCVVKFSGAARLFLFDATTLTQ</sequence>
<evidence type="ECO:0000313" key="2">
    <source>
        <dbReference type="EMBL" id="MEJ5047779.1"/>
    </source>
</evidence>
<gene>
    <name evidence="2" type="ORF">WH298_21545</name>
</gene>
<comment type="caution">
    <text evidence="2">The sequence shown here is derived from an EMBL/GenBank/DDBJ whole genome shotgun (WGS) entry which is preliminary data.</text>
</comment>
<dbReference type="PROSITE" id="PS51257">
    <property type="entry name" value="PROKAR_LIPOPROTEIN"/>
    <property type="match status" value="1"/>
</dbReference>
<name>A0ABU8PYE9_9GAMM</name>
<dbReference type="RefSeq" id="WP_180823985.1">
    <property type="nucleotide sequence ID" value="NZ_JACAWY010000002.1"/>
</dbReference>
<dbReference type="Proteomes" id="UP001362100">
    <property type="component" value="Unassembled WGS sequence"/>
</dbReference>
<evidence type="ECO:0008006" key="4">
    <source>
        <dbReference type="Google" id="ProtNLM"/>
    </source>
</evidence>
<keyword evidence="1" id="KW-0732">Signal</keyword>
<feature type="chain" id="PRO_5045452479" description="Lipoprotein" evidence="1">
    <location>
        <begin position="23"/>
        <end position="243"/>
    </location>
</feature>
<dbReference type="EMBL" id="JBBGZW010000002">
    <property type="protein sequence ID" value="MEJ5047779.1"/>
    <property type="molecule type" value="Genomic_DNA"/>
</dbReference>
<accession>A0ABU8PYE9</accession>
<proteinExistence type="predicted"/>
<feature type="signal peptide" evidence="1">
    <location>
        <begin position="1"/>
        <end position="22"/>
    </location>
</feature>